<organism evidence="7 8">
    <name type="scientific">Giardia muris</name>
    <dbReference type="NCBI Taxonomy" id="5742"/>
    <lineage>
        <taxon>Eukaryota</taxon>
        <taxon>Metamonada</taxon>
        <taxon>Diplomonadida</taxon>
        <taxon>Hexamitidae</taxon>
        <taxon>Giardiinae</taxon>
        <taxon>Giardia</taxon>
    </lineage>
</organism>
<dbReference type="SUPFAM" id="SSF57783">
    <property type="entry name" value="Zinc beta-ribbon"/>
    <property type="match status" value="1"/>
</dbReference>
<dbReference type="VEuPathDB" id="GiardiaDB:GMRT_15544"/>
<feature type="compositionally biased region" description="Basic and acidic residues" evidence="6">
    <location>
        <begin position="150"/>
        <end position="161"/>
    </location>
</feature>
<accession>A0A4Z1SSM5</accession>
<keyword evidence="5" id="KW-0479">Metal-binding</keyword>
<dbReference type="InterPro" id="IPR007808">
    <property type="entry name" value="Elf1"/>
</dbReference>
<protein>
    <recommendedName>
        <fullName evidence="5">Transcription elongation factor 1 homolog</fullName>
    </recommendedName>
</protein>
<sequence>MGKSKKTRAPAPPRSRKAEVYQCPYCHELGSVRIRRQKDPMSGANQFHVECTHCSTNSYKHNAGILDTPVDAYNSWKLIAHRWQNNRIMCPTEACSLYAMIQPCASEKEGVEDVRVVCPKCGEMKFSSGNQPFEEFRKYLENLKHKRHDLEDQDRYEKNLIAEDSNSQTEESMPGASDMYGTGTNGAPLHLQSESEDDI</sequence>
<dbReference type="AlphaFoldDB" id="A0A4Z1SSM5"/>
<dbReference type="Proteomes" id="UP000315496">
    <property type="component" value="Chromosome 2"/>
</dbReference>
<dbReference type="GO" id="GO:0008270">
    <property type="term" value="F:zinc ion binding"/>
    <property type="evidence" value="ECO:0007669"/>
    <property type="project" value="UniProtKB-KW"/>
</dbReference>
<keyword evidence="5" id="KW-0804">Transcription</keyword>
<keyword evidence="8" id="KW-1185">Reference proteome</keyword>
<keyword evidence="4 5" id="KW-0539">Nucleus</keyword>
<gene>
    <name evidence="7" type="ORF">GMRT_15544</name>
</gene>
<keyword evidence="5" id="KW-0863">Zinc-finger</keyword>
<dbReference type="Pfam" id="PF05129">
    <property type="entry name" value="Zn_ribbon_Elf1"/>
    <property type="match status" value="1"/>
</dbReference>
<evidence type="ECO:0000313" key="8">
    <source>
        <dbReference type="Proteomes" id="UP000315496"/>
    </source>
</evidence>
<comment type="similarity">
    <text evidence="2 5">Belongs to the ELOF1 family.</text>
</comment>
<dbReference type="GO" id="GO:0005634">
    <property type="term" value="C:nucleus"/>
    <property type="evidence" value="ECO:0007669"/>
    <property type="project" value="UniProtKB-SubCell"/>
</dbReference>
<evidence type="ECO:0000256" key="5">
    <source>
        <dbReference type="RuleBase" id="RU364033"/>
    </source>
</evidence>
<feature type="region of interest" description="Disordered" evidence="6">
    <location>
        <begin position="150"/>
        <end position="199"/>
    </location>
</feature>
<evidence type="ECO:0000256" key="3">
    <source>
        <dbReference type="ARBA" id="ARBA00022833"/>
    </source>
</evidence>
<comment type="caution">
    <text evidence="7">The sequence shown here is derived from an EMBL/GenBank/DDBJ whole genome shotgun (WGS) entry which is preliminary data.</text>
</comment>
<dbReference type="InterPro" id="IPR038567">
    <property type="entry name" value="T_Elf1_sf"/>
</dbReference>
<evidence type="ECO:0000313" key="7">
    <source>
        <dbReference type="EMBL" id="TNJ28864.1"/>
    </source>
</evidence>
<keyword evidence="3 5" id="KW-0862">Zinc</keyword>
<proteinExistence type="inferred from homology"/>
<dbReference type="Gene3D" id="2.20.25.190">
    <property type="match status" value="1"/>
</dbReference>
<reference evidence="7 8" key="1">
    <citation type="submission" date="2019-05" db="EMBL/GenBank/DDBJ databases">
        <title>The compact genome of Giardia muris reveals important steps in the evolution of intestinal protozoan parasites.</title>
        <authorList>
            <person name="Xu F."/>
            <person name="Jimenez-Gonzalez A."/>
            <person name="Einarsson E."/>
            <person name="Astvaldsson A."/>
            <person name="Peirasmaki D."/>
            <person name="Eckmann L."/>
            <person name="Andersson J.O."/>
            <person name="Svard S.G."/>
            <person name="Jerlstrom-Hultqvist J."/>
        </authorList>
    </citation>
    <scope>NUCLEOTIDE SEQUENCE [LARGE SCALE GENOMIC DNA]</scope>
    <source>
        <strain evidence="7 8">Roberts-Thomson</strain>
    </source>
</reference>
<evidence type="ECO:0000256" key="1">
    <source>
        <dbReference type="ARBA" id="ARBA00004123"/>
    </source>
</evidence>
<evidence type="ECO:0000256" key="4">
    <source>
        <dbReference type="ARBA" id="ARBA00023242"/>
    </source>
</evidence>
<dbReference type="EMBL" id="VDLU01000002">
    <property type="protein sequence ID" value="TNJ28864.1"/>
    <property type="molecule type" value="Genomic_DNA"/>
</dbReference>
<evidence type="ECO:0000256" key="2">
    <source>
        <dbReference type="ARBA" id="ARBA00009730"/>
    </source>
</evidence>
<name>A0A4Z1SSM5_GIAMU</name>
<keyword evidence="5" id="KW-0805">Transcription regulation</keyword>
<comment type="subcellular location">
    <subcellularLocation>
        <location evidence="1 5">Nucleus</location>
    </subcellularLocation>
</comment>
<comment type="function">
    <text evidence="5">Transcription elongation factor implicated in the maintenance of proper chromatin structure in actively transcribed regions.</text>
</comment>
<evidence type="ECO:0000256" key="6">
    <source>
        <dbReference type="SAM" id="MobiDB-lite"/>
    </source>
</evidence>